<comment type="caution">
    <text evidence="5">The sequence shown here is derived from an EMBL/GenBank/DDBJ whole genome shotgun (WGS) entry which is preliminary data.</text>
</comment>
<organism evidence="5 6">
    <name type="scientific">Aspergillus steynii IBT 23096</name>
    <dbReference type="NCBI Taxonomy" id="1392250"/>
    <lineage>
        <taxon>Eukaryota</taxon>
        <taxon>Fungi</taxon>
        <taxon>Dikarya</taxon>
        <taxon>Ascomycota</taxon>
        <taxon>Pezizomycotina</taxon>
        <taxon>Eurotiomycetes</taxon>
        <taxon>Eurotiomycetidae</taxon>
        <taxon>Eurotiales</taxon>
        <taxon>Aspergillaceae</taxon>
        <taxon>Aspergillus</taxon>
        <taxon>Aspergillus subgen. Circumdati</taxon>
    </lineage>
</organism>
<dbReference type="Proteomes" id="UP000234275">
    <property type="component" value="Unassembled WGS sequence"/>
</dbReference>
<dbReference type="EMBL" id="MSFO01000005">
    <property type="protein sequence ID" value="PLB47626.1"/>
    <property type="molecule type" value="Genomic_DNA"/>
</dbReference>
<dbReference type="PIRSF" id="PIRSF001365">
    <property type="entry name" value="DHDPS"/>
    <property type="match status" value="1"/>
</dbReference>
<dbReference type="GeneID" id="36554514"/>
<evidence type="ECO:0000256" key="3">
    <source>
        <dbReference type="PIRSR" id="PIRSR001365-1"/>
    </source>
</evidence>
<evidence type="ECO:0000256" key="1">
    <source>
        <dbReference type="ARBA" id="ARBA00023239"/>
    </source>
</evidence>
<dbReference type="SUPFAM" id="SSF51569">
    <property type="entry name" value="Aldolase"/>
    <property type="match status" value="1"/>
</dbReference>
<dbReference type="Pfam" id="PF00701">
    <property type="entry name" value="DHDPS"/>
    <property type="match status" value="2"/>
</dbReference>
<sequence>MPSNLPFPPGIHVPSLTFFSPSPTQTLNLPLQEAHLNYLLSSPLHGIVLAGTNGEAATLTPSEKSHLIKLTRSIAHRLNRPKTPITVGTFGGSTHAIIDDAKSAAEAGADYVLVLVPGYFAFAMDDDAIVQFFEEVADNVPVPVVVYNFPGVVGGLNVSSQMLERLGEHRNIVAVKLTCGSIASVTRTAARFGSARRFIASSSGGGDGKGDEDVPGFVALAGQSDWLVPCLSVGGAGCITGLANLFPKTCVEIYNLYTSGQRDAAEQLQQKLAVAEWGFAKGGINGTKWVVGKYLGYDEEDCWCRRPYPKFVDEGKRDWIVRQVQGLKEIEEGL</sequence>
<feature type="binding site" evidence="4">
    <location>
        <position position="239"/>
    </location>
    <ligand>
        <name>pyruvate</name>
        <dbReference type="ChEBI" id="CHEBI:15361"/>
    </ligand>
</feature>
<reference evidence="5 6" key="1">
    <citation type="submission" date="2016-12" db="EMBL/GenBank/DDBJ databases">
        <title>The genomes of Aspergillus section Nigri reveals drivers in fungal speciation.</title>
        <authorList>
            <consortium name="DOE Joint Genome Institute"/>
            <person name="Vesth T.C."/>
            <person name="Nybo J."/>
            <person name="Theobald S."/>
            <person name="Brandl J."/>
            <person name="Frisvad J.C."/>
            <person name="Nielsen K.F."/>
            <person name="Lyhne E.K."/>
            <person name="Kogle M.E."/>
            <person name="Kuo A."/>
            <person name="Riley R."/>
            <person name="Clum A."/>
            <person name="Nolan M."/>
            <person name="Lipzen A."/>
            <person name="Salamov A."/>
            <person name="Henrissat B."/>
            <person name="Wiebenga A."/>
            <person name="De Vries R.P."/>
            <person name="Grigoriev I.V."/>
            <person name="Mortensen U.H."/>
            <person name="Andersen M.R."/>
            <person name="Baker S.E."/>
        </authorList>
    </citation>
    <scope>NUCLEOTIDE SEQUENCE [LARGE SCALE GENOMIC DNA]</scope>
    <source>
        <strain evidence="5 6">IBT 23096</strain>
    </source>
</reference>
<evidence type="ECO:0000313" key="6">
    <source>
        <dbReference type="Proteomes" id="UP000234275"/>
    </source>
</evidence>
<protein>
    <submittedName>
        <fullName evidence="5">Dihydrodipicolinate synthetase family protein</fullName>
    </submittedName>
</protein>
<dbReference type="PANTHER" id="PTHR12128:SF66">
    <property type="entry name" value="4-HYDROXY-2-OXOGLUTARATE ALDOLASE, MITOCHONDRIAL"/>
    <property type="match status" value="1"/>
</dbReference>
<name>A0A2I2G418_9EURO</name>
<dbReference type="RefSeq" id="XP_024702928.1">
    <property type="nucleotide sequence ID" value="XM_024846815.1"/>
</dbReference>
<evidence type="ECO:0000256" key="4">
    <source>
        <dbReference type="PIRSR" id="PIRSR001365-2"/>
    </source>
</evidence>
<dbReference type="SMART" id="SM01130">
    <property type="entry name" value="DHDPS"/>
    <property type="match status" value="1"/>
</dbReference>
<dbReference type="Gene3D" id="3.20.20.70">
    <property type="entry name" value="Aldolase class I"/>
    <property type="match status" value="1"/>
</dbReference>
<dbReference type="InterPro" id="IPR002220">
    <property type="entry name" value="DapA-like"/>
</dbReference>
<dbReference type="PANTHER" id="PTHR12128">
    <property type="entry name" value="DIHYDRODIPICOLINATE SYNTHASE"/>
    <property type="match status" value="1"/>
</dbReference>
<comment type="similarity">
    <text evidence="2">Belongs to the DapA family.</text>
</comment>
<dbReference type="PRINTS" id="PR00146">
    <property type="entry name" value="DHPICSNTHASE"/>
</dbReference>
<keyword evidence="6" id="KW-1185">Reference proteome</keyword>
<dbReference type="VEuPathDB" id="FungiDB:P170DRAFT_409841"/>
<dbReference type="CDD" id="cd00408">
    <property type="entry name" value="DHDPS-like"/>
    <property type="match status" value="1"/>
</dbReference>
<dbReference type="InterPro" id="IPR013785">
    <property type="entry name" value="Aldolase_TIM"/>
</dbReference>
<dbReference type="AlphaFoldDB" id="A0A2I2G418"/>
<feature type="active site" description="Proton donor/acceptor" evidence="3">
    <location>
        <position position="147"/>
    </location>
</feature>
<evidence type="ECO:0000256" key="2">
    <source>
        <dbReference type="PIRNR" id="PIRNR001365"/>
    </source>
</evidence>
<feature type="active site" description="Schiff-base intermediate with substrate" evidence="3">
    <location>
        <position position="176"/>
    </location>
</feature>
<gene>
    <name evidence="5" type="ORF">P170DRAFT_409841</name>
</gene>
<proteinExistence type="inferred from homology"/>
<dbReference type="OrthoDB" id="191315at2759"/>
<evidence type="ECO:0000313" key="5">
    <source>
        <dbReference type="EMBL" id="PLB47626.1"/>
    </source>
</evidence>
<dbReference type="STRING" id="1392250.A0A2I2G418"/>
<dbReference type="GO" id="GO:0008840">
    <property type="term" value="F:4-hydroxy-tetrahydrodipicolinate synthase activity"/>
    <property type="evidence" value="ECO:0007669"/>
    <property type="project" value="TreeGrafter"/>
</dbReference>
<accession>A0A2I2G418</accession>
<keyword evidence="1 2" id="KW-0456">Lyase</keyword>